<organism evidence="2 3">
    <name type="scientific">Sulfobacillus thermosulfidooxidans (strain DSM 9293 / VKM B-1269 / AT-1)</name>
    <dbReference type="NCBI Taxonomy" id="929705"/>
    <lineage>
        <taxon>Bacteria</taxon>
        <taxon>Bacillati</taxon>
        <taxon>Bacillota</taxon>
        <taxon>Clostridia</taxon>
        <taxon>Eubacteriales</taxon>
        <taxon>Clostridiales Family XVII. Incertae Sedis</taxon>
        <taxon>Sulfobacillus</taxon>
    </lineage>
</organism>
<feature type="domain" description="FAD/NAD(P)-binding" evidence="1">
    <location>
        <begin position="5"/>
        <end position="135"/>
    </location>
</feature>
<dbReference type="InterPro" id="IPR036188">
    <property type="entry name" value="FAD/NAD-bd_sf"/>
</dbReference>
<proteinExistence type="predicted"/>
<dbReference type="STRING" id="28034.BFX07_04460"/>
<dbReference type="RefSeq" id="WP_020376452.1">
    <property type="nucleotide sequence ID" value="NZ_FWWY01000001.1"/>
</dbReference>
<dbReference type="PANTHER" id="PTHR43755">
    <property type="match status" value="1"/>
</dbReference>
<dbReference type="EMBL" id="FWWY01000001">
    <property type="protein sequence ID" value="SMC02416.1"/>
    <property type="molecule type" value="Genomic_DNA"/>
</dbReference>
<dbReference type="PANTHER" id="PTHR43755:SF1">
    <property type="entry name" value="FAD-DEPENDENT PYRIDINE NUCLEOTIDE-DISULPHIDE OXIDOREDUCTASE"/>
    <property type="match status" value="1"/>
</dbReference>
<dbReference type="GO" id="GO:0016491">
    <property type="term" value="F:oxidoreductase activity"/>
    <property type="evidence" value="ECO:0007669"/>
    <property type="project" value="InterPro"/>
</dbReference>
<name>A0A1W1W805_SULTA</name>
<dbReference type="Pfam" id="PF07992">
    <property type="entry name" value="Pyr_redox_2"/>
    <property type="match status" value="1"/>
</dbReference>
<evidence type="ECO:0000313" key="3">
    <source>
        <dbReference type="Proteomes" id="UP000192660"/>
    </source>
</evidence>
<sequence length="421" mass="46862">MAKPHVLVLGGNFSGLGAAQKIREYARDTVDITLIDRKNYLLFVPNIPSEVLDYDRNPALTMHMDIVKPLEEDDIYFIQGEVKGFDVDRQTVEYVPTERPGAAAETIHYDYVVFALGNRLAYDDIEGFAEYGQTVSDTFYGEKLRRYLRNDYKGGPIAIGSDFFHQGTMTQDLVPMAAAACEGPPVEMVFSMATWLKNHGLGNPDKITVFTPGDTIAEDAGLGNVSSILKFAAEAGVHYKNKAQGIRRLTKDGVELQDGSSIEAELKIIFPDWQPHEFMKNTPIVDDQGFVLTDMTMRHPTYKNVFACGDAAAVVVPKLGYLAHITGDMVAKQIAMDMGRMEPAKANIPPHFIVNCLGDMGDKKAFFINSDSWYGGKMEQLKVGSEVVFLLKAQYKEMFFRTKGKVPDWGIPFANFMANNF</sequence>
<dbReference type="OrthoDB" id="9781621at2"/>
<protein>
    <submittedName>
        <fullName evidence="2">Sulfide-quinone oxidoreductase</fullName>
    </submittedName>
</protein>
<reference evidence="3" key="1">
    <citation type="submission" date="2017-04" db="EMBL/GenBank/DDBJ databases">
        <authorList>
            <person name="Varghese N."/>
            <person name="Submissions S."/>
        </authorList>
    </citation>
    <scope>NUCLEOTIDE SEQUENCE [LARGE SCALE GENOMIC DNA]</scope>
    <source>
        <strain evidence="3">DSM 9293</strain>
    </source>
</reference>
<keyword evidence="3" id="KW-1185">Reference proteome</keyword>
<dbReference type="Proteomes" id="UP000192660">
    <property type="component" value="Unassembled WGS sequence"/>
</dbReference>
<gene>
    <name evidence="2" type="ORF">SAMN00768000_0580</name>
</gene>
<dbReference type="Gene3D" id="3.50.50.60">
    <property type="entry name" value="FAD/NAD(P)-binding domain"/>
    <property type="match status" value="2"/>
</dbReference>
<dbReference type="SUPFAM" id="SSF51905">
    <property type="entry name" value="FAD/NAD(P)-binding domain"/>
    <property type="match status" value="1"/>
</dbReference>
<accession>A0A1W1W805</accession>
<dbReference type="InterPro" id="IPR023753">
    <property type="entry name" value="FAD/NAD-binding_dom"/>
</dbReference>
<dbReference type="InterPro" id="IPR052541">
    <property type="entry name" value="SQRD"/>
</dbReference>
<dbReference type="AlphaFoldDB" id="A0A1W1W805"/>
<evidence type="ECO:0000313" key="2">
    <source>
        <dbReference type="EMBL" id="SMC02416.1"/>
    </source>
</evidence>
<evidence type="ECO:0000259" key="1">
    <source>
        <dbReference type="Pfam" id="PF07992"/>
    </source>
</evidence>